<keyword evidence="4" id="KW-1185">Reference proteome</keyword>
<dbReference type="Pfam" id="PF05678">
    <property type="entry name" value="VQ"/>
    <property type="match status" value="1"/>
</dbReference>
<sequence>MDHFSDFRPSPRQEMQIQGRRPAPLSVRKESHRIKKSPVAPHPVIVYSVSPKIIHAEPSEFMMLVQRLTGPDSACPHPPVPPPLPSPAGALSPAARIASFERPPPRARTSTADLEMVGGPELDTQSLFPGILTPMPTALPPISPDLFSPSFDLDFLLELSPNFARDSLLASPSYNFPSTTTVPSPEDGNGTISNPRRKLLPQQIGTIHGGTTSLPGDSIRSRIGSEVCACPLVNLWFSFWIARL</sequence>
<proteinExistence type="predicted"/>
<comment type="caution">
    <text evidence="3">The sequence shown here is derived from an EMBL/GenBank/DDBJ whole genome shotgun (WGS) entry which is preliminary data.</text>
</comment>
<gene>
    <name evidence="3" type="ORF">ZIOFF_061585</name>
</gene>
<dbReference type="PANTHER" id="PTHR33143:SF6">
    <property type="entry name" value="OS08G0102900 PROTEIN"/>
    <property type="match status" value="1"/>
</dbReference>
<dbReference type="PANTHER" id="PTHR33143">
    <property type="entry name" value="F16F4.1 PROTEIN-RELATED"/>
    <property type="match status" value="1"/>
</dbReference>
<accession>A0A8J5KIG5</accession>
<dbReference type="GO" id="GO:0005634">
    <property type="term" value="C:nucleus"/>
    <property type="evidence" value="ECO:0007669"/>
    <property type="project" value="TreeGrafter"/>
</dbReference>
<evidence type="ECO:0000256" key="1">
    <source>
        <dbReference type="SAM" id="MobiDB-lite"/>
    </source>
</evidence>
<dbReference type="InterPro" id="IPR008889">
    <property type="entry name" value="VQ"/>
</dbReference>
<dbReference type="InterPro" id="IPR039607">
    <property type="entry name" value="VQ_8/17/18/20/21/25"/>
</dbReference>
<dbReference type="EMBL" id="JACMSC010000017">
    <property type="protein sequence ID" value="KAG6478153.1"/>
    <property type="molecule type" value="Genomic_DNA"/>
</dbReference>
<protein>
    <recommendedName>
        <fullName evidence="2">VQ domain-containing protein</fullName>
    </recommendedName>
</protein>
<feature type="compositionally biased region" description="Basic and acidic residues" evidence="1">
    <location>
        <begin position="1"/>
        <end position="11"/>
    </location>
</feature>
<organism evidence="3 4">
    <name type="scientific">Zingiber officinale</name>
    <name type="common">Ginger</name>
    <name type="synonym">Amomum zingiber</name>
    <dbReference type="NCBI Taxonomy" id="94328"/>
    <lineage>
        <taxon>Eukaryota</taxon>
        <taxon>Viridiplantae</taxon>
        <taxon>Streptophyta</taxon>
        <taxon>Embryophyta</taxon>
        <taxon>Tracheophyta</taxon>
        <taxon>Spermatophyta</taxon>
        <taxon>Magnoliopsida</taxon>
        <taxon>Liliopsida</taxon>
        <taxon>Zingiberales</taxon>
        <taxon>Zingiberaceae</taxon>
        <taxon>Zingiber</taxon>
    </lineage>
</organism>
<reference evidence="3 4" key="1">
    <citation type="submission" date="2020-08" db="EMBL/GenBank/DDBJ databases">
        <title>Plant Genome Project.</title>
        <authorList>
            <person name="Zhang R.-G."/>
        </authorList>
    </citation>
    <scope>NUCLEOTIDE SEQUENCE [LARGE SCALE GENOMIC DNA]</scope>
    <source>
        <tissue evidence="3">Rhizome</tissue>
    </source>
</reference>
<dbReference type="AlphaFoldDB" id="A0A8J5KIG5"/>
<feature type="domain" description="VQ" evidence="2">
    <location>
        <begin position="49"/>
        <end position="74"/>
    </location>
</feature>
<dbReference type="Proteomes" id="UP000734854">
    <property type="component" value="Unassembled WGS sequence"/>
</dbReference>
<feature type="region of interest" description="Disordered" evidence="1">
    <location>
        <begin position="1"/>
        <end position="35"/>
    </location>
</feature>
<name>A0A8J5KIG5_ZINOF</name>
<evidence type="ECO:0000313" key="3">
    <source>
        <dbReference type="EMBL" id="KAG6478153.1"/>
    </source>
</evidence>
<evidence type="ECO:0000259" key="2">
    <source>
        <dbReference type="Pfam" id="PF05678"/>
    </source>
</evidence>
<evidence type="ECO:0000313" key="4">
    <source>
        <dbReference type="Proteomes" id="UP000734854"/>
    </source>
</evidence>